<organism evidence="2 3">
    <name type="scientific">Altericroceibacterium spongiae</name>
    <dbReference type="NCBI Taxonomy" id="2320269"/>
    <lineage>
        <taxon>Bacteria</taxon>
        <taxon>Pseudomonadati</taxon>
        <taxon>Pseudomonadota</taxon>
        <taxon>Alphaproteobacteria</taxon>
        <taxon>Sphingomonadales</taxon>
        <taxon>Erythrobacteraceae</taxon>
        <taxon>Altericroceibacterium</taxon>
    </lineage>
</organism>
<reference evidence="2 3" key="1">
    <citation type="submission" date="2018-09" db="EMBL/GenBank/DDBJ databases">
        <title>Altererythrobacter spongiae sp. nov., isolated from a marine sponge.</title>
        <authorList>
            <person name="Zhuang L."/>
            <person name="Luo L."/>
        </authorList>
    </citation>
    <scope>NUCLEOTIDE SEQUENCE [LARGE SCALE GENOMIC DNA]</scope>
    <source>
        <strain evidence="2 3">HN-Y73</strain>
    </source>
</reference>
<name>A0A420ERY1_9SPHN</name>
<keyword evidence="1" id="KW-1133">Transmembrane helix</keyword>
<evidence type="ECO:0000313" key="2">
    <source>
        <dbReference type="EMBL" id="RKF23383.1"/>
    </source>
</evidence>
<gene>
    <name evidence="2" type="ORF">D6851_02615</name>
</gene>
<accession>A0A420ERY1</accession>
<dbReference type="OrthoDB" id="7172230at2"/>
<keyword evidence="3" id="KW-1185">Reference proteome</keyword>
<feature type="transmembrane region" description="Helical" evidence="1">
    <location>
        <begin position="31"/>
        <end position="55"/>
    </location>
</feature>
<keyword evidence="1" id="KW-0812">Transmembrane</keyword>
<proteinExistence type="predicted"/>
<protein>
    <submittedName>
        <fullName evidence="2">Uncharacterized protein</fullName>
    </submittedName>
</protein>
<keyword evidence="1" id="KW-0472">Membrane</keyword>
<evidence type="ECO:0000256" key="1">
    <source>
        <dbReference type="SAM" id="Phobius"/>
    </source>
</evidence>
<comment type="caution">
    <text evidence="2">The sequence shown here is derived from an EMBL/GenBank/DDBJ whole genome shotgun (WGS) entry which is preliminary data.</text>
</comment>
<dbReference type="EMBL" id="RAPF01000001">
    <property type="protein sequence ID" value="RKF23383.1"/>
    <property type="molecule type" value="Genomic_DNA"/>
</dbReference>
<sequence>MGFRPSNRRRAPFWPVGDCKVSKVSRFVGQVAGVVAGAALIGSGIGAAVGAPLAISGIGSAASIAQVAGAVSAVASIGTALTSEPARAQGQVNDRIIGANNPQPYLIGRTYSGGVQVHDVGYGGNVDDVDNPYRFIPVVYSCCGPVQGLESVQLDFEAVSFSGTSALGYYSDYFWRDYQLGARPEADALAPHFAGAPDWGSAHKLSSFAAIGYSLKWSKKGKRFAGGQLPVIGAIWQGVKVYDPRLDSTFPGGSGTCRAGDESTYVYQANPATHSGTYAYGRYVNGVKVFGVDLGAAGVNFADVAAWANVCDANGWTVNGTIYEPGDKWNNLKRIAEAGAGFPVLVGGKLGFDYRAPRASLYTITRDDLADGVISSQLNKEWKSRHNVLVPKYRSEAHQWSFQQAGAARVAAFVTADGEEKSDEKQWDLVTDVDQVTQLAYYELYQRREGGPFTLPLKPHMRDYEPGDCLTLGADLGVHPSGAIKAVVRSTSGDPGSGIVTLEFEQETDAKHPAALSATGVAPAAFVPPTSEELDGTYYYNNLDPASVTVDSATLTCDTTGETVDAR</sequence>
<evidence type="ECO:0000313" key="3">
    <source>
        <dbReference type="Proteomes" id="UP000284395"/>
    </source>
</evidence>
<dbReference type="AlphaFoldDB" id="A0A420ERY1"/>
<dbReference type="Proteomes" id="UP000284395">
    <property type="component" value="Unassembled WGS sequence"/>
</dbReference>